<sequence length="171" mass="19755">MPLVENERLALTPLSKEQLHLYLLNDGSLERQLGVGYSPKDINQDLQDGLQRHFLPLVEKHPEDFFYYTLWSIVLKLENVLVGDICFKGAPDEEGQVEIGYGTYDRYQNKGIMSEAVQLLLSWCQSRPDIKAVLAETETGNTASEKILIKNAFTRYHHGRDNSWWKFLIRN</sequence>
<dbReference type="InterPro" id="IPR051531">
    <property type="entry name" value="N-acetyltransferase"/>
</dbReference>
<reference evidence="3" key="1">
    <citation type="journal article" date="2019" name="Int. J. Syst. Evol. Microbiol.">
        <title>The Global Catalogue of Microorganisms (GCM) 10K type strain sequencing project: providing services to taxonomists for standard genome sequencing and annotation.</title>
        <authorList>
            <consortium name="The Broad Institute Genomics Platform"/>
            <consortium name="The Broad Institute Genome Sequencing Center for Infectious Disease"/>
            <person name="Wu L."/>
            <person name="Ma J."/>
        </authorList>
    </citation>
    <scope>NUCLEOTIDE SEQUENCE [LARGE SCALE GENOMIC DNA]</scope>
    <source>
        <strain evidence="3">JCM 17917</strain>
    </source>
</reference>
<name>A0ABP8F909_9BACT</name>
<proteinExistence type="predicted"/>
<comment type="caution">
    <text evidence="2">The sequence shown here is derived from an EMBL/GenBank/DDBJ whole genome shotgun (WGS) entry which is preliminary data.</text>
</comment>
<dbReference type="Proteomes" id="UP001501844">
    <property type="component" value="Unassembled WGS sequence"/>
</dbReference>
<dbReference type="InterPro" id="IPR016181">
    <property type="entry name" value="Acyl_CoA_acyltransferase"/>
</dbReference>
<organism evidence="2 3">
    <name type="scientific">Nibribacter koreensis</name>
    <dbReference type="NCBI Taxonomy" id="1084519"/>
    <lineage>
        <taxon>Bacteria</taxon>
        <taxon>Pseudomonadati</taxon>
        <taxon>Bacteroidota</taxon>
        <taxon>Cytophagia</taxon>
        <taxon>Cytophagales</taxon>
        <taxon>Hymenobacteraceae</taxon>
        <taxon>Nibribacter</taxon>
    </lineage>
</organism>
<protein>
    <submittedName>
        <fullName evidence="2">GNAT family N-acetyltransferase</fullName>
    </submittedName>
</protein>
<keyword evidence="3" id="KW-1185">Reference proteome</keyword>
<dbReference type="InterPro" id="IPR000182">
    <property type="entry name" value="GNAT_dom"/>
</dbReference>
<dbReference type="PANTHER" id="PTHR43792">
    <property type="entry name" value="GNAT FAMILY, PUTATIVE (AFU_ORTHOLOGUE AFUA_3G00765)-RELATED-RELATED"/>
    <property type="match status" value="1"/>
</dbReference>
<dbReference type="EMBL" id="BAABGX010000001">
    <property type="protein sequence ID" value="GAA4297551.1"/>
    <property type="molecule type" value="Genomic_DNA"/>
</dbReference>
<dbReference type="RefSeq" id="WP_345162044.1">
    <property type="nucleotide sequence ID" value="NZ_BAABGX010000001.1"/>
</dbReference>
<evidence type="ECO:0000259" key="1">
    <source>
        <dbReference type="PROSITE" id="PS51186"/>
    </source>
</evidence>
<dbReference type="Gene3D" id="3.40.630.30">
    <property type="match status" value="1"/>
</dbReference>
<feature type="domain" description="N-acetyltransferase" evidence="1">
    <location>
        <begin position="9"/>
        <end position="169"/>
    </location>
</feature>
<dbReference type="Pfam" id="PF13302">
    <property type="entry name" value="Acetyltransf_3"/>
    <property type="match status" value="1"/>
</dbReference>
<accession>A0ABP8F909</accession>
<dbReference type="PROSITE" id="PS51186">
    <property type="entry name" value="GNAT"/>
    <property type="match status" value="1"/>
</dbReference>
<evidence type="ECO:0000313" key="3">
    <source>
        <dbReference type="Proteomes" id="UP001501844"/>
    </source>
</evidence>
<dbReference type="SUPFAM" id="SSF55729">
    <property type="entry name" value="Acyl-CoA N-acyltransferases (Nat)"/>
    <property type="match status" value="1"/>
</dbReference>
<evidence type="ECO:0000313" key="2">
    <source>
        <dbReference type="EMBL" id="GAA4297551.1"/>
    </source>
</evidence>
<dbReference type="PANTHER" id="PTHR43792:SF13">
    <property type="entry name" value="ACETYLTRANSFERASE"/>
    <property type="match status" value="1"/>
</dbReference>
<gene>
    <name evidence="2" type="ORF">GCM10023183_05220</name>
</gene>